<dbReference type="SUPFAM" id="SSF89447">
    <property type="entry name" value="AbrB/MazE/MraZ-like"/>
    <property type="match status" value="1"/>
</dbReference>
<dbReference type="Proteomes" id="UP001596297">
    <property type="component" value="Unassembled WGS sequence"/>
</dbReference>
<accession>A0ABW1YH64</accession>
<evidence type="ECO:0000313" key="3">
    <source>
        <dbReference type="Proteomes" id="UP001596297"/>
    </source>
</evidence>
<dbReference type="Pfam" id="PF04014">
    <property type="entry name" value="MazE_antitoxin"/>
    <property type="match status" value="1"/>
</dbReference>
<evidence type="ECO:0000259" key="1">
    <source>
        <dbReference type="SMART" id="SM00966"/>
    </source>
</evidence>
<dbReference type="InterPro" id="IPR007159">
    <property type="entry name" value="SpoVT-AbrB_dom"/>
</dbReference>
<comment type="caution">
    <text evidence="2">The sequence shown here is derived from an EMBL/GenBank/DDBJ whole genome shotgun (WGS) entry which is preliminary data.</text>
</comment>
<keyword evidence="3" id="KW-1185">Reference proteome</keyword>
<dbReference type="RefSeq" id="WP_380083213.1">
    <property type="nucleotide sequence ID" value="NZ_JBHSWD010000001.1"/>
</dbReference>
<dbReference type="EMBL" id="JBHSWD010000001">
    <property type="protein sequence ID" value="MFC6592204.1"/>
    <property type="molecule type" value="Genomic_DNA"/>
</dbReference>
<keyword evidence="2" id="KW-0238">DNA-binding</keyword>
<reference evidence="3" key="1">
    <citation type="journal article" date="2019" name="Int. J. Syst. Evol. Microbiol.">
        <title>The Global Catalogue of Microorganisms (GCM) 10K type strain sequencing project: providing services to taxonomists for standard genome sequencing and annotation.</title>
        <authorList>
            <consortium name="The Broad Institute Genomics Platform"/>
            <consortium name="The Broad Institute Genome Sequencing Center for Infectious Disease"/>
            <person name="Wu L."/>
            <person name="Ma J."/>
        </authorList>
    </citation>
    <scope>NUCLEOTIDE SEQUENCE [LARGE SCALE GENOMIC DNA]</scope>
    <source>
        <strain evidence="3">CGMCC 1.15772</strain>
    </source>
</reference>
<dbReference type="NCBIfam" id="TIGR01439">
    <property type="entry name" value="lp_hng_hel_AbrB"/>
    <property type="match status" value="1"/>
</dbReference>
<protein>
    <submittedName>
        <fullName evidence="2">AbrB/MazE/SpoVT family DNA-binding domain-containing protein</fullName>
    </submittedName>
</protein>
<evidence type="ECO:0000313" key="2">
    <source>
        <dbReference type="EMBL" id="MFC6592204.1"/>
    </source>
</evidence>
<name>A0ABW1YH64_9DEIO</name>
<dbReference type="SMART" id="SM00966">
    <property type="entry name" value="SpoVT_AbrB"/>
    <property type="match status" value="1"/>
</dbReference>
<sequence>MAHSTITSKGQVTIPAEIREALSLKKGDKLVWTATETGLSATVERTPTPAEVRGIFRHVARPGTTREQERAAFARAMAGIEGTDS</sequence>
<feature type="domain" description="SpoVT-AbrB" evidence="1">
    <location>
        <begin position="4"/>
        <end position="51"/>
    </location>
</feature>
<dbReference type="Gene3D" id="2.10.260.10">
    <property type="match status" value="1"/>
</dbReference>
<organism evidence="2 3">
    <name type="scientific">Deinococcus lacus</name>
    <dbReference type="NCBI Taxonomy" id="392561"/>
    <lineage>
        <taxon>Bacteria</taxon>
        <taxon>Thermotogati</taxon>
        <taxon>Deinococcota</taxon>
        <taxon>Deinococci</taxon>
        <taxon>Deinococcales</taxon>
        <taxon>Deinococcaceae</taxon>
        <taxon>Deinococcus</taxon>
    </lineage>
</organism>
<dbReference type="InterPro" id="IPR037914">
    <property type="entry name" value="SpoVT-AbrB_sf"/>
</dbReference>
<gene>
    <name evidence="2" type="ORF">ACFP81_09475</name>
</gene>
<dbReference type="GO" id="GO:0003677">
    <property type="term" value="F:DNA binding"/>
    <property type="evidence" value="ECO:0007669"/>
    <property type="project" value="UniProtKB-KW"/>
</dbReference>
<proteinExistence type="predicted"/>